<sequence length="141" mass="16250">MTAVSEDTWARLRAQVETFQVELIVTAEARLRREFREAVAATGWDGRRCCIDPRKAYRADFVHVQRMMHFWCGLVREEYGLPGSAFLKAQRDLFRTFNAGLSPWDPQVTQLLAEHAGTPVWTRRGVRLAVRDLKRLFEAAA</sequence>
<protein>
    <submittedName>
        <fullName evidence="1">Uncharacterized protein</fullName>
    </submittedName>
</protein>
<reference evidence="1" key="1">
    <citation type="submission" date="2022-04" db="EMBL/GenBank/DDBJ databases">
        <authorList>
            <person name="Friedrich I."/>
            <person name="Schneider D."/>
            <person name="Poehlein A."/>
            <person name="Hertel R."/>
            <person name="Daniel R."/>
        </authorList>
    </citation>
    <scope>NUCLEOTIDE SEQUENCE</scope>
</reference>
<proteinExistence type="predicted"/>
<evidence type="ECO:0000313" key="1">
    <source>
        <dbReference type="EMBL" id="UTC28746.1"/>
    </source>
</evidence>
<gene>
    <name evidence="1" type="ORF">MARCHEWKA_02340</name>
</gene>
<dbReference type="EMBL" id="ON529851">
    <property type="protein sequence ID" value="UTC28746.1"/>
    <property type="molecule type" value="Genomic_DNA"/>
</dbReference>
<organism evidence="1 2">
    <name type="scientific">Brevundimonas phage vB_BpoS-Marchewka</name>
    <dbReference type="NCBI Taxonomy" id="2948604"/>
    <lineage>
        <taxon>Viruses</taxon>
        <taxon>Duplodnaviria</taxon>
        <taxon>Heunggongvirae</taxon>
        <taxon>Uroviricota</taxon>
        <taxon>Caudoviricetes</taxon>
        <taxon>Jeanschmidtviridae</taxon>
        <taxon>Marchewkavirus</taxon>
        <taxon>Marchewkavirus marchewka</taxon>
    </lineage>
</organism>
<keyword evidence="2" id="KW-1185">Reference proteome</keyword>
<name>A0A9E7SSG5_9CAUD</name>
<dbReference type="Proteomes" id="UP001056634">
    <property type="component" value="Segment"/>
</dbReference>
<accession>A0A9E7SSG5</accession>
<evidence type="ECO:0000313" key="2">
    <source>
        <dbReference type="Proteomes" id="UP001056634"/>
    </source>
</evidence>